<comment type="caution">
    <text evidence="2">The sequence shown here is derived from an EMBL/GenBank/DDBJ whole genome shotgun (WGS) entry which is preliminary data.</text>
</comment>
<dbReference type="AlphaFoldDB" id="A0AAN9EBM6"/>
<dbReference type="Pfam" id="PF02458">
    <property type="entry name" value="Transferase"/>
    <property type="match status" value="1"/>
</dbReference>
<proteinExistence type="inferred from homology"/>
<dbReference type="PANTHER" id="PTHR31642">
    <property type="entry name" value="TRICHOTHECENE 3-O-ACETYLTRANSFERASE"/>
    <property type="match status" value="1"/>
</dbReference>
<sequence length="459" mass="52155">MVTITSSYTIVPNEPTPNGRLGLSSNDQVVRLTHASTIYVYKTNPSLELIERMRDSLHKILVHYYPVAGRLRWTKGGRFELDCNAKGVVFLEAESTKTLSEYGDFTPNEAIKDLMPSVDYTKPIEDLPLLLVQLTRFCGHGTTTTDQGITIGVLWSHPMTDGFAFIRFINTWAKAARGEPLEIDELFPLLDRSIIESPHPSSAPRFDHPELKPFPLVLGSSDDIAEKKKKTVAVTLKLTSQQVEKLKKKANDQSQKEGSRPYSRFEVIAAYIWRCASKARQLDQLQPTQVRFVVDIRSRLNPPLSQNYFGNALSSTVTPTCCVGDIISKPLSYVAQKIKEAADLIQNEYIRSQQCLIMGHEQLDEIRTSFQFEGEQRKNSPFYGNPNLSIVSWINLKWYDADFGWGKPMHFGPAPLCPSDRAFIIRNMDDSIIISLHFQIAHMQLFTKFFWEEMLDSKL</sequence>
<dbReference type="InterPro" id="IPR023213">
    <property type="entry name" value="CAT-like_dom_sf"/>
</dbReference>
<evidence type="ECO:0000313" key="2">
    <source>
        <dbReference type="EMBL" id="KAK7247120.1"/>
    </source>
</evidence>
<evidence type="ECO:0000256" key="1">
    <source>
        <dbReference type="ARBA" id="ARBA00009861"/>
    </source>
</evidence>
<dbReference type="EMBL" id="JAYWIO010000008">
    <property type="protein sequence ID" value="KAK7247120.1"/>
    <property type="molecule type" value="Genomic_DNA"/>
</dbReference>
<reference evidence="2 3" key="1">
    <citation type="submission" date="2024-01" db="EMBL/GenBank/DDBJ databases">
        <title>The genomes of 5 underutilized Papilionoideae crops provide insights into root nodulation and disease resistanc.</title>
        <authorList>
            <person name="Yuan L."/>
        </authorList>
    </citation>
    <scope>NUCLEOTIDE SEQUENCE [LARGE SCALE GENOMIC DNA]</scope>
    <source>
        <strain evidence="2">ZHUSHIDOU_FW_LH</strain>
        <tissue evidence="2">Leaf</tissue>
    </source>
</reference>
<accession>A0AAN9EBM6</accession>
<keyword evidence="3" id="KW-1185">Reference proteome</keyword>
<gene>
    <name evidence="2" type="ORF">RIF29_41997</name>
</gene>
<protein>
    <recommendedName>
        <fullName evidence="4">Spermidine hydroxycinnamoyl transferase</fullName>
    </recommendedName>
</protein>
<dbReference type="InterPro" id="IPR050317">
    <property type="entry name" value="Plant_Fungal_Acyltransferase"/>
</dbReference>
<organism evidence="2 3">
    <name type="scientific">Crotalaria pallida</name>
    <name type="common">Smooth rattlebox</name>
    <name type="synonym">Crotalaria striata</name>
    <dbReference type="NCBI Taxonomy" id="3830"/>
    <lineage>
        <taxon>Eukaryota</taxon>
        <taxon>Viridiplantae</taxon>
        <taxon>Streptophyta</taxon>
        <taxon>Embryophyta</taxon>
        <taxon>Tracheophyta</taxon>
        <taxon>Spermatophyta</taxon>
        <taxon>Magnoliopsida</taxon>
        <taxon>eudicotyledons</taxon>
        <taxon>Gunneridae</taxon>
        <taxon>Pentapetalae</taxon>
        <taxon>rosids</taxon>
        <taxon>fabids</taxon>
        <taxon>Fabales</taxon>
        <taxon>Fabaceae</taxon>
        <taxon>Papilionoideae</taxon>
        <taxon>50 kb inversion clade</taxon>
        <taxon>genistoids sensu lato</taxon>
        <taxon>core genistoids</taxon>
        <taxon>Crotalarieae</taxon>
        <taxon>Crotalaria</taxon>
    </lineage>
</organism>
<evidence type="ECO:0008006" key="4">
    <source>
        <dbReference type="Google" id="ProtNLM"/>
    </source>
</evidence>
<name>A0AAN9EBM6_CROPI</name>
<evidence type="ECO:0000313" key="3">
    <source>
        <dbReference type="Proteomes" id="UP001372338"/>
    </source>
</evidence>
<dbReference type="Gene3D" id="3.30.559.10">
    <property type="entry name" value="Chloramphenicol acetyltransferase-like domain"/>
    <property type="match status" value="2"/>
</dbReference>
<dbReference type="Proteomes" id="UP001372338">
    <property type="component" value="Unassembled WGS sequence"/>
</dbReference>
<dbReference type="GO" id="GO:0016747">
    <property type="term" value="F:acyltransferase activity, transferring groups other than amino-acyl groups"/>
    <property type="evidence" value="ECO:0007669"/>
    <property type="project" value="TreeGrafter"/>
</dbReference>
<dbReference type="PANTHER" id="PTHR31642:SF175">
    <property type="entry name" value="SPERMIDINE HYDROXYCINNAMOYL TRANSFERASE"/>
    <property type="match status" value="1"/>
</dbReference>
<comment type="similarity">
    <text evidence="1">Belongs to the plant acyltransferase family.</text>
</comment>